<dbReference type="EC" id="5.3.1.6" evidence="5"/>
<dbReference type="PANTHER" id="PTHR30345:SF0">
    <property type="entry name" value="DNA DAMAGE-REPAIR_TOLERATION PROTEIN DRT102"/>
    <property type="match status" value="1"/>
</dbReference>
<feature type="binding site" evidence="4">
    <location>
        <position position="110"/>
    </location>
    <ligand>
        <name>D-ribulose 5-phosphate</name>
        <dbReference type="ChEBI" id="CHEBI:58121"/>
    </ligand>
</feature>
<evidence type="ECO:0000256" key="4">
    <source>
        <dbReference type="PIRSR" id="PIRSR005384-2"/>
    </source>
</evidence>
<feature type="binding site" evidence="4">
    <location>
        <position position="133"/>
    </location>
    <ligand>
        <name>D-ribulose 5-phosphate</name>
        <dbReference type="ChEBI" id="CHEBI:58121"/>
    </ligand>
</feature>
<dbReference type="NCBIfam" id="NF004051">
    <property type="entry name" value="PRK05571.1"/>
    <property type="match status" value="1"/>
</dbReference>
<dbReference type="InterPro" id="IPR004785">
    <property type="entry name" value="RpiB"/>
</dbReference>
<dbReference type="Proteomes" id="UP000509414">
    <property type="component" value="Chromosome"/>
</dbReference>
<dbReference type="NCBIfam" id="TIGR01120">
    <property type="entry name" value="rpiB"/>
    <property type="match status" value="1"/>
</dbReference>
<dbReference type="NCBIfam" id="TIGR00689">
    <property type="entry name" value="rpiB_lacA_lacB"/>
    <property type="match status" value="1"/>
</dbReference>
<comment type="similarity">
    <text evidence="1">Belongs to the LacAB/RpiB family.</text>
</comment>
<feature type="active site" description="Proton acceptor" evidence="3">
    <location>
        <position position="66"/>
    </location>
</feature>
<dbReference type="AlphaFoldDB" id="A0A7H9CFW5"/>
<name>A0A7H9CFW5_9BACT</name>
<reference evidence="5 6" key="1">
    <citation type="submission" date="2020-02" db="EMBL/GenBank/DDBJ databases">
        <title>Complete genome sequence of the novel Campylobacter species Candidatus Campylobacter infans.</title>
        <authorList>
            <person name="Duim B."/>
            <person name="Zomer A."/>
            <person name="van der Graaf L."/>
            <person name="Wagenaar J."/>
        </authorList>
    </citation>
    <scope>NUCLEOTIDE SEQUENCE [LARGE SCALE GENOMIC DNA]</scope>
    <source>
        <strain evidence="5 6">19S00001</strain>
    </source>
</reference>
<dbReference type="Gene3D" id="3.40.1400.10">
    <property type="entry name" value="Sugar-phosphate isomerase, RpiB/LacA/LacB"/>
    <property type="match status" value="1"/>
</dbReference>
<dbReference type="GO" id="GO:0005975">
    <property type="term" value="P:carbohydrate metabolic process"/>
    <property type="evidence" value="ECO:0007669"/>
    <property type="project" value="InterPro"/>
</dbReference>
<feature type="binding site" evidence="4">
    <location>
        <position position="100"/>
    </location>
    <ligand>
        <name>D-ribulose 5-phosphate</name>
        <dbReference type="ChEBI" id="CHEBI:58121"/>
    </ligand>
</feature>
<organism evidence="5 6">
    <name type="scientific">Candidatus Campylobacter infans</name>
    <dbReference type="NCBI Taxonomy" id="2561898"/>
    <lineage>
        <taxon>Bacteria</taxon>
        <taxon>Pseudomonadati</taxon>
        <taxon>Campylobacterota</taxon>
        <taxon>Epsilonproteobacteria</taxon>
        <taxon>Campylobacterales</taxon>
        <taxon>Campylobacteraceae</taxon>
        <taxon>Campylobacter</taxon>
    </lineage>
</organism>
<gene>
    <name evidence="5" type="primary">rpiB</name>
    <name evidence="5" type="ORF">CINF_0471</name>
</gene>
<dbReference type="EMBL" id="CP049075">
    <property type="protein sequence ID" value="QLI05000.1"/>
    <property type="molecule type" value="Genomic_DNA"/>
</dbReference>
<dbReference type="PANTHER" id="PTHR30345">
    <property type="entry name" value="RIBOSE-5-PHOSPHATE ISOMERASE B"/>
    <property type="match status" value="1"/>
</dbReference>
<dbReference type="InterPro" id="IPR003500">
    <property type="entry name" value="RpiB_LacA_LacB"/>
</dbReference>
<dbReference type="Pfam" id="PF02502">
    <property type="entry name" value="LacAB_rpiB"/>
    <property type="match status" value="1"/>
</dbReference>
<proteinExistence type="inferred from homology"/>
<evidence type="ECO:0000256" key="3">
    <source>
        <dbReference type="PIRSR" id="PIRSR005384-1"/>
    </source>
</evidence>
<dbReference type="KEGG" id="cinf:CINF_0471"/>
<keyword evidence="2 5" id="KW-0413">Isomerase</keyword>
<evidence type="ECO:0000256" key="1">
    <source>
        <dbReference type="ARBA" id="ARBA00008754"/>
    </source>
</evidence>
<evidence type="ECO:0000256" key="2">
    <source>
        <dbReference type="ARBA" id="ARBA00023235"/>
    </source>
</evidence>
<feature type="binding site" evidence="4">
    <location>
        <position position="137"/>
    </location>
    <ligand>
        <name>D-ribulose 5-phosphate</name>
        <dbReference type="ChEBI" id="CHEBI:58121"/>
    </ligand>
</feature>
<dbReference type="GO" id="GO:0004751">
    <property type="term" value="F:ribose-5-phosphate isomerase activity"/>
    <property type="evidence" value="ECO:0007669"/>
    <property type="project" value="UniProtKB-EC"/>
</dbReference>
<protein>
    <submittedName>
        <fullName evidence="5">Allose-6-phosphate isomerase / ribose-5-phosphate isomerase B</fullName>
        <ecNumber evidence="5">5.3.1.-</ecNumber>
        <ecNumber evidence="5">5.3.1.6</ecNumber>
    </submittedName>
</protein>
<dbReference type="InterPro" id="IPR036569">
    <property type="entry name" value="RpiB_LacA_LacB_sf"/>
</dbReference>
<accession>A0A7H9CFW5</accession>
<evidence type="ECO:0000313" key="6">
    <source>
        <dbReference type="Proteomes" id="UP000509414"/>
    </source>
</evidence>
<dbReference type="EC" id="5.3.1.-" evidence="5"/>
<feature type="active site" description="Proton donor" evidence="3">
    <location>
        <position position="99"/>
    </location>
</feature>
<evidence type="ECO:0000313" key="5">
    <source>
        <dbReference type="EMBL" id="QLI05000.1"/>
    </source>
</evidence>
<feature type="binding site" evidence="4">
    <location>
        <begin position="67"/>
        <end position="71"/>
    </location>
    <ligand>
        <name>D-ribulose 5-phosphate</name>
        <dbReference type="ChEBI" id="CHEBI:58121"/>
    </ligand>
</feature>
<dbReference type="RefSeq" id="WP_178696620.1">
    <property type="nucleotide sequence ID" value="NZ_CP049075.1"/>
</dbReference>
<dbReference type="SUPFAM" id="SSF89623">
    <property type="entry name" value="Ribose/Galactose isomerase RpiB/AlsB"/>
    <property type="match status" value="1"/>
</dbReference>
<sequence length="142" mass="15543">MKVFLASDHGGFCVKEYAKQVLDDLGISYVDLGTNNASQSVDYPDFALILSEHLKTDLNAFGIVACGTGIGISMAANRHKHIRCALCHDQTSARLARAHNNANVLAFGGRMLGNAVIQDIIKTFFSTEFEGGRHERRILKFS</sequence>
<keyword evidence="6" id="KW-1185">Reference proteome</keyword>
<dbReference type="PIRSF" id="PIRSF005384">
    <property type="entry name" value="RpiB_LacA_B"/>
    <property type="match status" value="1"/>
</dbReference>
<feature type="binding site" evidence="4">
    <location>
        <begin position="8"/>
        <end position="9"/>
    </location>
    <ligand>
        <name>D-ribulose 5-phosphate</name>
        <dbReference type="ChEBI" id="CHEBI:58121"/>
    </ligand>
</feature>